<feature type="transmembrane region" description="Helical" evidence="8">
    <location>
        <begin position="104"/>
        <end position="123"/>
    </location>
</feature>
<protein>
    <submittedName>
        <fullName evidence="10">Transporter</fullName>
    </submittedName>
</protein>
<keyword evidence="4" id="KW-1003">Cell membrane</keyword>
<dbReference type="EMBL" id="DWUP01000026">
    <property type="protein sequence ID" value="HJD52367.1"/>
    <property type="molecule type" value="Genomic_DNA"/>
</dbReference>
<evidence type="ECO:0000256" key="6">
    <source>
        <dbReference type="ARBA" id="ARBA00022989"/>
    </source>
</evidence>
<dbReference type="PANTHER" id="PTHR30445:SF3">
    <property type="entry name" value="TRANSPORT PROTEIN YIDE-RELATED"/>
    <property type="match status" value="1"/>
</dbReference>
<feature type="transmembrane region" description="Helical" evidence="8">
    <location>
        <begin position="39"/>
        <end position="58"/>
    </location>
</feature>
<comment type="caution">
    <text evidence="10">The sequence shown here is derived from an EMBL/GenBank/DDBJ whole genome shotgun (WGS) entry which is preliminary data.</text>
</comment>
<dbReference type="Pfam" id="PF06826">
    <property type="entry name" value="Asp-Al_Ex"/>
    <property type="match status" value="2"/>
</dbReference>
<proteinExistence type="inferred from homology"/>
<evidence type="ECO:0000256" key="1">
    <source>
        <dbReference type="ARBA" id="ARBA00004651"/>
    </source>
</evidence>
<keyword evidence="7 8" id="KW-0472">Membrane</keyword>
<comment type="similarity">
    <text evidence="2">Belongs to the AAE transporter (TC 2.A.81) family.</text>
</comment>
<feature type="transmembrane region" description="Helical" evidence="8">
    <location>
        <begin position="499"/>
        <end position="516"/>
    </location>
</feature>
<evidence type="ECO:0000256" key="3">
    <source>
        <dbReference type="ARBA" id="ARBA00022448"/>
    </source>
</evidence>
<dbReference type="InterPro" id="IPR036721">
    <property type="entry name" value="RCK_C_sf"/>
</dbReference>
<dbReference type="NCBIfam" id="NF003007">
    <property type="entry name" value="PRK03818.1"/>
    <property type="match status" value="1"/>
</dbReference>
<feature type="transmembrane region" description="Helical" evidence="8">
    <location>
        <begin position="378"/>
        <end position="398"/>
    </location>
</feature>
<sequence>MIGQINDFLSAYPEIQAIVVISCISAIGIALGKIKVAGVSLGVTFVFFVGILAGHLGLEADAAMLSYAESFGLVIFVYALGLQVGPGFFSSLREGGVRLNVQSLLLIVAGTALALALIPLSGIKLPDMVGALCGATTNTPALAAAQQTLEQMGRGTSGAALSCAVTYPLGVVGVILAIVIARRLPVSKRRAGEDNDAQTAKNRTYIAELKIVNPGVDGMRIVDIPSVVNSHFVISRLWRDGDVIIPIYDTRLKLGDHVLVITTESDRQPLVKLFGEQEDKDWNRKNIDWNKIDSHLISQRLVVTRPEINGKKLGDLRLRNHYGVNITRIYRAGVQLLATSDLRLQMGDKLTVVGERASVRNVESVIGNAIKSLKEPNLITIFIGIIIGLLFGIIPISFPGMGNPIRLGLAGGPIVAGILIGAFGPRIHMVTYTTRSVNLMLRAFGLAVYLACLGLDAGRHFFETVVCANGLILLGCGLLITFVPVLMAILLLTRYSRTGLGTIYGMVCGCMANPMALDYVNSTSKGDKASVAYATVYPLAMFARVIISQLLLIMLL</sequence>
<dbReference type="AlphaFoldDB" id="A0A9D2UH51"/>
<evidence type="ECO:0000256" key="5">
    <source>
        <dbReference type="ARBA" id="ARBA00022692"/>
    </source>
</evidence>
<reference evidence="10" key="2">
    <citation type="submission" date="2021-04" db="EMBL/GenBank/DDBJ databases">
        <authorList>
            <person name="Gilroy R."/>
        </authorList>
    </citation>
    <scope>NUCLEOTIDE SEQUENCE</scope>
    <source>
        <strain evidence="10">MalCec1-1739</strain>
    </source>
</reference>
<name>A0A9D2UH51_9BACT</name>
<keyword evidence="3" id="KW-0813">Transport</keyword>
<evidence type="ECO:0000256" key="2">
    <source>
        <dbReference type="ARBA" id="ARBA00009854"/>
    </source>
</evidence>
<dbReference type="InterPro" id="IPR050144">
    <property type="entry name" value="AAE_transporter"/>
</dbReference>
<evidence type="ECO:0000313" key="11">
    <source>
        <dbReference type="Proteomes" id="UP000787625"/>
    </source>
</evidence>
<feature type="transmembrane region" description="Helical" evidence="8">
    <location>
        <begin position="159"/>
        <end position="181"/>
    </location>
</feature>
<dbReference type="GO" id="GO:0005886">
    <property type="term" value="C:plasma membrane"/>
    <property type="evidence" value="ECO:0007669"/>
    <property type="project" value="UniProtKB-SubCell"/>
</dbReference>
<evidence type="ECO:0000256" key="8">
    <source>
        <dbReference type="SAM" id="Phobius"/>
    </source>
</evidence>
<gene>
    <name evidence="10" type="ORF">IAA93_01365</name>
</gene>
<dbReference type="InterPro" id="IPR006037">
    <property type="entry name" value="RCK_C"/>
</dbReference>
<feature type="transmembrane region" description="Helical" evidence="8">
    <location>
        <begin position="70"/>
        <end position="92"/>
    </location>
</feature>
<keyword evidence="6 8" id="KW-1133">Transmembrane helix</keyword>
<feature type="transmembrane region" description="Helical" evidence="8">
    <location>
        <begin position="470"/>
        <end position="492"/>
    </location>
</feature>
<feature type="domain" description="RCK C-terminal" evidence="9">
    <location>
        <begin position="284"/>
        <end position="368"/>
    </location>
</feature>
<dbReference type="Proteomes" id="UP000787625">
    <property type="component" value="Unassembled WGS sequence"/>
</dbReference>
<dbReference type="NCBIfam" id="TIGR01625">
    <property type="entry name" value="YidE_YbjL_dupl"/>
    <property type="match status" value="2"/>
</dbReference>
<dbReference type="Gene3D" id="3.30.70.1450">
    <property type="entry name" value="Regulator of K+ conductance, C-terminal domain"/>
    <property type="match status" value="2"/>
</dbReference>
<dbReference type="PANTHER" id="PTHR30445">
    <property type="entry name" value="K(+)_H(+) ANTIPORTER SUBUNIT KHTT"/>
    <property type="match status" value="1"/>
</dbReference>
<feature type="transmembrane region" description="Helical" evidence="8">
    <location>
        <begin position="15"/>
        <end position="32"/>
    </location>
</feature>
<evidence type="ECO:0000256" key="4">
    <source>
        <dbReference type="ARBA" id="ARBA00022475"/>
    </source>
</evidence>
<reference evidence="10" key="1">
    <citation type="journal article" date="2021" name="PeerJ">
        <title>Extensive microbial diversity within the chicken gut microbiome revealed by metagenomics and culture.</title>
        <authorList>
            <person name="Gilroy R."/>
            <person name="Ravi A."/>
            <person name="Getino M."/>
            <person name="Pursley I."/>
            <person name="Horton D.L."/>
            <person name="Alikhan N.F."/>
            <person name="Baker D."/>
            <person name="Gharbi K."/>
            <person name="Hall N."/>
            <person name="Watson M."/>
            <person name="Adriaenssens E.M."/>
            <person name="Foster-Nyarko E."/>
            <person name="Jarju S."/>
            <person name="Secka A."/>
            <person name="Antonio M."/>
            <person name="Oren A."/>
            <person name="Chaudhuri R.R."/>
            <person name="La Ragione R."/>
            <person name="Hildebrand F."/>
            <person name="Pallen M.J."/>
        </authorList>
    </citation>
    <scope>NUCLEOTIDE SEQUENCE</scope>
    <source>
        <strain evidence="10">MalCec1-1739</strain>
    </source>
</reference>
<dbReference type="PROSITE" id="PS51202">
    <property type="entry name" value="RCK_C"/>
    <property type="match status" value="2"/>
</dbReference>
<dbReference type="Pfam" id="PF02080">
    <property type="entry name" value="TrkA_C"/>
    <property type="match status" value="1"/>
</dbReference>
<dbReference type="GO" id="GO:0008324">
    <property type="term" value="F:monoatomic cation transmembrane transporter activity"/>
    <property type="evidence" value="ECO:0007669"/>
    <property type="project" value="InterPro"/>
</dbReference>
<evidence type="ECO:0000256" key="7">
    <source>
        <dbReference type="ARBA" id="ARBA00023136"/>
    </source>
</evidence>
<comment type="subcellular location">
    <subcellularLocation>
        <location evidence="1">Cell membrane</location>
        <topology evidence="1">Multi-pass membrane protein</topology>
    </subcellularLocation>
</comment>
<dbReference type="GO" id="GO:0006813">
    <property type="term" value="P:potassium ion transport"/>
    <property type="evidence" value="ECO:0007669"/>
    <property type="project" value="InterPro"/>
</dbReference>
<evidence type="ECO:0000313" key="10">
    <source>
        <dbReference type="EMBL" id="HJD52367.1"/>
    </source>
</evidence>
<organism evidence="10 11">
    <name type="scientific">Candidatus Avibacteroides avistercoris</name>
    <dbReference type="NCBI Taxonomy" id="2840690"/>
    <lineage>
        <taxon>Bacteria</taxon>
        <taxon>Pseudomonadati</taxon>
        <taxon>Bacteroidota</taxon>
        <taxon>Bacteroidia</taxon>
        <taxon>Bacteroidales</taxon>
        <taxon>Bacteroidaceae</taxon>
        <taxon>Bacteroidaceae incertae sedis</taxon>
        <taxon>Candidatus Avibacteroides</taxon>
    </lineage>
</organism>
<dbReference type="SUPFAM" id="SSF116726">
    <property type="entry name" value="TrkA C-terminal domain-like"/>
    <property type="match status" value="2"/>
</dbReference>
<feature type="domain" description="RCK C-terminal" evidence="9">
    <location>
        <begin position="194"/>
        <end position="276"/>
    </location>
</feature>
<feature type="transmembrane region" description="Helical" evidence="8">
    <location>
        <begin position="439"/>
        <end position="458"/>
    </location>
</feature>
<feature type="transmembrane region" description="Helical" evidence="8">
    <location>
        <begin position="536"/>
        <end position="555"/>
    </location>
</feature>
<keyword evidence="5 8" id="KW-0812">Transmembrane</keyword>
<feature type="transmembrane region" description="Helical" evidence="8">
    <location>
        <begin position="404"/>
        <end position="427"/>
    </location>
</feature>
<evidence type="ECO:0000259" key="9">
    <source>
        <dbReference type="PROSITE" id="PS51202"/>
    </source>
</evidence>
<dbReference type="InterPro" id="IPR006512">
    <property type="entry name" value="YidE_YbjL"/>
</dbReference>
<accession>A0A9D2UH51</accession>